<feature type="compositionally biased region" description="Polar residues" evidence="1">
    <location>
        <begin position="178"/>
        <end position="194"/>
    </location>
</feature>
<accession>A0A1Q8QWK1</accession>
<dbReference type="InterPro" id="IPR013974">
    <property type="entry name" value="SAF"/>
</dbReference>
<protein>
    <recommendedName>
        <fullName evidence="2">SAF domain-containing protein</fullName>
    </recommendedName>
</protein>
<dbReference type="InterPro" id="IPR017592">
    <property type="entry name" value="Pilus_assmbl_Flp-typ_CpaB"/>
</dbReference>
<dbReference type="STRING" id="1888891.DSOL_2407"/>
<dbReference type="OrthoDB" id="1953381at2"/>
<reference evidence="3 4" key="1">
    <citation type="submission" date="2016-09" db="EMBL/GenBank/DDBJ databases">
        <title>Complete genome of Desulfosporosinus sp. OL.</title>
        <authorList>
            <person name="Mardanov A."/>
            <person name="Beletsky A."/>
            <person name="Panova A."/>
            <person name="Karnachuk O."/>
            <person name="Ravin N."/>
        </authorList>
    </citation>
    <scope>NUCLEOTIDE SEQUENCE [LARGE SCALE GENOMIC DNA]</scope>
    <source>
        <strain evidence="3 4">OL</strain>
    </source>
</reference>
<organism evidence="3 4">
    <name type="scientific">Desulfosporosinus metallidurans</name>
    <dbReference type="NCBI Taxonomy" id="1888891"/>
    <lineage>
        <taxon>Bacteria</taxon>
        <taxon>Bacillati</taxon>
        <taxon>Bacillota</taxon>
        <taxon>Clostridia</taxon>
        <taxon>Eubacteriales</taxon>
        <taxon>Desulfitobacteriaceae</taxon>
        <taxon>Desulfosporosinus</taxon>
    </lineage>
</organism>
<dbReference type="Pfam" id="PF08666">
    <property type="entry name" value="SAF"/>
    <property type="match status" value="1"/>
</dbReference>
<dbReference type="Proteomes" id="UP000186102">
    <property type="component" value="Unassembled WGS sequence"/>
</dbReference>
<gene>
    <name evidence="3" type="ORF">DSOL_2407</name>
</gene>
<dbReference type="AlphaFoldDB" id="A0A1Q8QWK1"/>
<proteinExistence type="predicted"/>
<sequence length="240" mass="26428">MKILKNRIFLSILCIVLAGAISFLLLPKFYGGKSATVMVLRAAEDIPAGTKIQSKYFAEVEVGKYGLPDNIINDKNSIIGKIAKTYIAKGDYLFPQKIGNFVTDEQLDRIVKDNKRLVTVSVPSIAAGLSSHLKSGDFVTVAVFLNQKENLNTEQGTSSKVMVYPELKSLEVYSVENSRTQSTEQVREQQQADNKSPALDPVPKTVTLIVTEAQAVKLIEAEYTGKLHFIFEKRGLGDGQ</sequence>
<evidence type="ECO:0000259" key="2">
    <source>
        <dbReference type="SMART" id="SM00858"/>
    </source>
</evidence>
<comment type="caution">
    <text evidence="3">The sequence shown here is derived from an EMBL/GenBank/DDBJ whole genome shotgun (WGS) entry which is preliminary data.</text>
</comment>
<feature type="region of interest" description="Disordered" evidence="1">
    <location>
        <begin position="178"/>
        <end position="199"/>
    </location>
</feature>
<name>A0A1Q8QWK1_9FIRM</name>
<feature type="domain" description="SAF" evidence="2">
    <location>
        <begin position="37"/>
        <end position="99"/>
    </location>
</feature>
<evidence type="ECO:0000313" key="3">
    <source>
        <dbReference type="EMBL" id="OLN31719.1"/>
    </source>
</evidence>
<dbReference type="RefSeq" id="WP_075365021.1">
    <property type="nucleotide sequence ID" value="NZ_MLBF01000015.1"/>
</dbReference>
<evidence type="ECO:0000313" key="4">
    <source>
        <dbReference type="Proteomes" id="UP000186102"/>
    </source>
</evidence>
<dbReference type="NCBIfam" id="TIGR03177">
    <property type="entry name" value="pilus_cpaB"/>
    <property type="match status" value="1"/>
</dbReference>
<keyword evidence="4" id="KW-1185">Reference proteome</keyword>
<dbReference type="EMBL" id="MLBF01000015">
    <property type="protein sequence ID" value="OLN31719.1"/>
    <property type="molecule type" value="Genomic_DNA"/>
</dbReference>
<dbReference type="InterPro" id="IPR031571">
    <property type="entry name" value="RcpC_dom"/>
</dbReference>
<dbReference type="Pfam" id="PF16976">
    <property type="entry name" value="RcpC"/>
    <property type="match status" value="1"/>
</dbReference>
<dbReference type="Gene3D" id="3.90.1210.10">
    <property type="entry name" value="Antifreeze-like/N-acetylneuraminic acid synthase C-terminal domain"/>
    <property type="match status" value="1"/>
</dbReference>
<evidence type="ECO:0000256" key="1">
    <source>
        <dbReference type="SAM" id="MobiDB-lite"/>
    </source>
</evidence>
<dbReference type="SMART" id="SM00858">
    <property type="entry name" value="SAF"/>
    <property type="match status" value="1"/>
</dbReference>
<dbReference type="CDD" id="cd11614">
    <property type="entry name" value="SAF_CpaB_FlgA_like"/>
    <property type="match status" value="1"/>
</dbReference>